<proteinExistence type="predicted"/>
<protein>
    <submittedName>
        <fullName evidence="2">Phage regulatory protein</fullName>
    </submittedName>
</protein>
<dbReference type="OrthoDB" id="6603665at2"/>
<dbReference type="Pfam" id="PF12728">
    <property type="entry name" value="HTH_17"/>
    <property type="match status" value="1"/>
</dbReference>
<evidence type="ECO:0000313" key="3">
    <source>
        <dbReference type="Proteomes" id="UP000014012"/>
    </source>
</evidence>
<gene>
    <name evidence="2" type="ORF">PLESHI_14476</name>
</gene>
<accession>R8ANB2</accession>
<comment type="caution">
    <text evidence="2">The sequence shown here is derived from an EMBL/GenBank/DDBJ whole genome shotgun (WGS) entry which is preliminary data.</text>
</comment>
<organism evidence="2 3">
    <name type="scientific">Plesiomonas shigelloides 302-73</name>
    <dbReference type="NCBI Taxonomy" id="1315976"/>
    <lineage>
        <taxon>Bacteria</taxon>
        <taxon>Pseudomonadati</taxon>
        <taxon>Pseudomonadota</taxon>
        <taxon>Gammaproteobacteria</taxon>
        <taxon>Enterobacterales</taxon>
        <taxon>Enterobacteriaceae</taxon>
        <taxon>Plesiomonas</taxon>
    </lineage>
</organism>
<evidence type="ECO:0000313" key="2">
    <source>
        <dbReference type="EMBL" id="EON87839.1"/>
    </source>
</evidence>
<dbReference type="AlphaFoldDB" id="R8ANB2"/>
<dbReference type="HOGENOM" id="CLU_196035_0_0_6"/>
<reference evidence="2 3" key="1">
    <citation type="journal article" date="2013" name="Genome Announc.">
        <title>Genome Sequence of Plesiomonas shigelloides Strain 302-73 (Serotype O1).</title>
        <authorList>
            <person name="Pique N."/>
            <person name="Aquilini E."/>
            <person name="Alioto T."/>
            <person name="Minana-Galbis D."/>
            <person name="Tomas J.M."/>
        </authorList>
    </citation>
    <scope>NUCLEOTIDE SEQUENCE [LARGE SCALE GENOMIC DNA]</scope>
    <source>
        <strain evidence="2 3">302-73</strain>
    </source>
</reference>
<feature type="domain" description="Helix-turn-helix" evidence="1">
    <location>
        <begin position="14"/>
        <end position="63"/>
    </location>
</feature>
<dbReference type="InterPro" id="IPR041657">
    <property type="entry name" value="HTH_17"/>
</dbReference>
<sequence>MTAQISIRIPSALVSPSEFARLEGISRNTVYAWCCRGTLAKYMQPKTNGRARTKIYYAKYKLNQMTEALGHSRFEIIIGD</sequence>
<evidence type="ECO:0000259" key="1">
    <source>
        <dbReference type="Pfam" id="PF12728"/>
    </source>
</evidence>
<dbReference type="Proteomes" id="UP000014012">
    <property type="component" value="Unassembled WGS sequence"/>
</dbReference>
<name>R8ANB2_PLESH</name>
<dbReference type="EMBL" id="AQQO01000358">
    <property type="protein sequence ID" value="EON87839.1"/>
    <property type="molecule type" value="Genomic_DNA"/>
</dbReference>
<keyword evidence="3" id="KW-1185">Reference proteome</keyword>
<dbReference type="RefSeq" id="WP_010864496.1">
    <property type="nucleotide sequence ID" value="NZ_KB944511.1"/>
</dbReference>
<dbReference type="PATRIC" id="fig|1315976.3.peg.2764"/>